<dbReference type="Proteomes" id="UP000179037">
    <property type="component" value="Unassembled WGS sequence"/>
</dbReference>
<keyword evidence="1" id="KW-0472">Membrane</keyword>
<feature type="transmembrane region" description="Helical" evidence="1">
    <location>
        <begin position="71"/>
        <end position="90"/>
    </location>
</feature>
<proteinExistence type="predicted"/>
<reference evidence="3 4" key="1">
    <citation type="journal article" date="2016" name="Nat. Commun.">
        <title>Thousands of microbial genomes shed light on interconnected biogeochemical processes in an aquifer system.</title>
        <authorList>
            <person name="Anantharaman K."/>
            <person name="Brown C.T."/>
            <person name="Hug L.A."/>
            <person name="Sharon I."/>
            <person name="Castelle C.J."/>
            <person name="Probst A.J."/>
            <person name="Thomas B.C."/>
            <person name="Singh A."/>
            <person name="Wilkins M.J."/>
            <person name="Karaoz U."/>
            <person name="Brodie E.L."/>
            <person name="Williams K.H."/>
            <person name="Hubbard S.S."/>
            <person name="Banfield J.F."/>
        </authorList>
    </citation>
    <scope>NUCLEOTIDE SEQUENCE [LARGE SCALE GENOMIC DNA]</scope>
</reference>
<evidence type="ECO:0000313" key="4">
    <source>
        <dbReference type="Proteomes" id="UP000179037"/>
    </source>
</evidence>
<feature type="transmembrane region" description="Helical" evidence="1">
    <location>
        <begin position="41"/>
        <end position="59"/>
    </location>
</feature>
<keyword evidence="1" id="KW-1133">Transmembrane helix</keyword>
<evidence type="ECO:0000256" key="1">
    <source>
        <dbReference type="SAM" id="Phobius"/>
    </source>
</evidence>
<comment type="caution">
    <text evidence="3">The sequence shown here is derived from an EMBL/GenBank/DDBJ whole genome shotgun (WGS) entry which is preliminary data.</text>
</comment>
<protein>
    <recommendedName>
        <fullName evidence="2">YdbS-like PH domain-containing protein</fullName>
    </recommendedName>
</protein>
<dbReference type="STRING" id="1817768.A3A87_07850"/>
<dbReference type="AlphaFoldDB" id="A0A1F6U4E2"/>
<name>A0A1F6U4E2_9PROT</name>
<dbReference type="Pfam" id="PF03703">
    <property type="entry name" value="bPH_2"/>
    <property type="match status" value="1"/>
</dbReference>
<keyword evidence="1" id="KW-0812">Transmembrane</keyword>
<evidence type="ECO:0000313" key="3">
    <source>
        <dbReference type="EMBL" id="OGI52245.1"/>
    </source>
</evidence>
<feature type="domain" description="YdbS-like PH" evidence="2">
    <location>
        <begin position="94"/>
        <end position="167"/>
    </location>
</feature>
<dbReference type="InterPro" id="IPR005182">
    <property type="entry name" value="YdbS-like_PH"/>
</dbReference>
<dbReference type="PANTHER" id="PTHR37938">
    <property type="entry name" value="BLL0215 PROTEIN"/>
    <property type="match status" value="1"/>
</dbReference>
<accession>A0A1F6U4E2</accession>
<dbReference type="PANTHER" id="PTHR37938:SF1">
    <property type="entry name" value="BLL0215 PROTEIN"/>
    <property type="match status" value="1"/>
</dbReference>
<gene>
    <name evidence="3" type="ORF">A3A87_07850</name>
</gene>
<evidence type="ECO:0000259" key="2">
    <source>
        <dbReference type="Pfam" id="PF03703"/>
    </source>
</evidence>
<dbReference type="EMBL" id="MFTC01000022">
    <property type="protein sequence ID" value="OGI52245.1"/>
    <property type="molecule type" value="Genomic_DNA"/>
</dbReference>
<organism evidence="3 4">
    <name type="scientific">Candidatus Muproteobacteria bacterium RIFCSPLOWO2_01_FULL_60_18</name>
    <dbReference type="NCBI Taxonomy" id="1817768"/>
    <lineage>
        <taxon>Bacteria</taxon>
        <taxon>Pseudomonadati</taxon>
        <taxon>Pseudomonadota</taxon>
        <taxon>Candidatus Muproteobacteria</taxon>
    </lineage>
</organism>
<sequence>MHITMKDYKYLASRDDQQPQGKSPEKETMNYIARPAWLNQWWQIGIMFLMPVVFVLAYLKGNQYFSPENLRVVYVVIVAVFVYLIAVVVYRRYSWAYAINGETIESREGLIARKVKSIRIRDLRNINVNQSLWQRIVGVGDVEFSSAGGSGIEVVFRGVDKPLQVKQLAQRMQGKSPGVGRNADGSE</sequence>